<dbReference type="InParanoid" id="B0DWA4"/>
<dbReference type="RefSeq" id="XP_001888233.1">
    <property type="nucleotide sequence ID" value="XM_001888198.1"/>
</dbReference>
<dbReference type="PANTHER" id="PTHR28159">
    <property type="entry name" value="TRAFFICKING PROTEIN PARTICLE COMPLEX II-SPECIFIC SUBUNIT 65"/>
    <property type="match status" value="1"/>
</dbReference>
<dbReference type="GeneID" id="6083880"/>
<dbReference type="OrthoDB" id="24630at2759"/>
<dbReference type="HOGENOM" id="CLU_1077951_0_0_1"/>
<protein>
    <submittedName>
        <fullName evidence="1">Predicted protein</fullName>
    </submittedName>
</protein>
<proteinExistence type="predicted"/>
<dbReference type="STRING" id="486041.B0DWA4"/>
<dbReference type="EMBL" id="DS547142">
    <property type="protein sequence ID" value="EDR01191.1"/>
    <property type="molecule type" value="Genomic_DNA"/>
</dbReference>
<dbReference type="GO" id="GO:1990071">
    <property type="term" value="C:TRAPPII protein complex"/>
    <property type="evidence" value="ECO:0007669"/>
    <property type="project" value="InterPro"/>
</dbReference>
<sequence>MPIIALDIKPAVFPSVSSLRISPSSMTTVRKSLPTLRTSYRRTLQTVSGFRVRMPTVFVPYVLLPETQGTHAQLDDAEKERERREAGSAERTVVLCVEIENSGESGIGAGFVVEKVDVKIGGEGAKATLIGWGDGGFSSDAAKKTFPLRIGPLAQYNLLYAVSFLRSPEEMDAFSFARAAGVGGPPQSDLQHAVTINIFGKPHVPPRPSTYTSPLLYPTNTSSSRWNYVLDLEAHQAQALDAMDVSDPAGGHLFFLNV</sequence>
<dbReference type="InterPro" id="IPR024662">
    <property type="entry name" value="Trs65"/>
</dbReference>
<gene>
    <name evidence="1" type="ORF">LACBIDRAFT_312490</name>
</gene>
<dbReference type="PANTHER" id="PTHR28159:SF1">
    <property type="entry name" value="TRAFFICKING PROTEIN PARTICLE COMPLEX II-SPECIFIC SUBUNIT 65"/>
    <property type="match status" value="1"/>
</dbReference>
<dbReference type="KEGG" id="lbc:LACBIDRAFT_312490"/>
<organism evidence="2">
    <name type="scientific">Laccaria bicolor (strain S238N-H82 / ATCC MYA-4686)</name>
    <name type="common">Bicoloured deceiver</name>
    <name type="synonym">Laccaria laccata var. bicolor</name>
    <dbReference type="NCBI Taxonomy" id="486041"/>
    <lineage>
        <taxon>Eukaryota</taxon>
        <taxon>Fungi</taxon>
        <taxon>Dikarya</taxon>
        <taxon>Basidiomycota</taxon>
        <taxon>Agaricomycotina</taxon>
        <taxon>Agaricomycetes</taxon>
        <taxon>Agaricomycetidae</taxon>
        <taxon>Agaricales</taxon>
        <taxon>Agaricineae</taxon>
        <taxon>Hydnangiaceae</taxon>
        <taxon>Laccaria</taxon>
    </lineage>
</organism>
<evidence type="ECO:0000313" key="1">
    <source>
        <dbReference type="EMBL" id="EDR01191.1"/>
    </source>
</evidence>
<dbReference type="GO" id="GO:0006891">
    <property type="term" value="P:intra-Golgi vesicle-mediated transport"/>
    <property type="evidence" value="ECO:0007669"/>
    <property type="project" value="InterPro"/>
</dbReference>
<dbReference type="AlphaFoldDB" id="B0DWA4"/>
<evidence type="ECO:0000313" key="2">
    <source>
        <dbReference type="Proteomes" id="UP000001194"/>
    </source>
</evidence>
<name>B0DWA4_LACBS</name>
<accession>B0DWA4</accession>
<keyword evidence="2" id="KW-1185">Reference proteome</keyword>
<reference evidence="1 2" key="1">
    <citation type="journal article" date="2008" name="Nature">
        <title>The genome of Laccaria bicolor provides insights into mycorrhizal symbiosis.</title>
        <authorList>
            <person name="Martin F."/>
            <person name="Aerts A."/>
            <person name="Ahren D."/>
            <person name="Brun A."/>
            <person name="Danchin E.G.J."/>
            <person name="Duchaussoy F."/>
            <person name="Gibon J."/>
            <person name="Kohler A."/>
            <person name="Lindquist E."/>
            <person name="Pereda V."/>
            <person name="Salamov A."/>
            <person name="Shapiro H.J."/>
            <person name="Wuyts J."/>
            <person name="Blaudez D."/>
            <person name="Buee M."/>
            <person name="Brokstein P."/>
            <person name="Canbaeck B."/>
            <person name="Cohen D."/>
            <person name="Courty P.E."/>
            <person name="Coutinho P.M."/>
            <person name="Delaruelle C."/>
            <person name="Detter J.C."/>
            <person name="Deveau A."/>
            <person name="DiFazio S."/>
            <person name="Duplessis S."/>
            <person name="Fraissinet-Tachet L."/>
            <person name="Lucic E."/>
            <person name="Frey-Klett P."/>
            <person name="Fourrey C."/>
            <person name="Feussner I."/>
            <person name="Gay G."/>
            <person name="Grimwood J."/>
            <person name="Hoegger P.J."/>
            <person name="Jain P."/>
            <person name="Kilaru S."/>
            <person name="Labbe J."/>
            <person name="Lin Y.C."/>
            <person name="Legue V."/>
            <person name="Le Tacon F."/>
            <person name="Marmeisse R."/>
            <person name="Melayah D."/>
            <person name="Montanini B."/>
            <person name="Muratet M."/>
            <person name="Nehls U."/>
            <person name="Niculita-Hirzel H."/>
            <person name="Oudot-Le Secq M.P."/>
            <person name="Peter M."/>
            <person name="Quesneville H."/>
            <person name="Rajashekar B."/>
            <person name="Reich M."/>
            <person name="Rouhier N."/>
            <person name="Schmutz J."/>
            <person name="Yin T."/>
            <person name="Chalot M."/>
            <person name="Henrissat B."/>
            <person name="Kuees U."/>
            <person name="Lucas S."/>
            <person name="Van de Peer Y."/>
            <person name="Podila G.K."/>
            <person name="Polle A."/>
            <person name="Pukkila P.J."/>
            <person name="Richardson P.M."/>
            <person name="Rouze P."/>
            <person name="Sanders I.R."/>
            <person name="Stajich J.E."/>
            <person name="Tunlid A."/>
            <person name="Tuskan G."/>
            <person name="Grigoriev I.V."/>
        </authorList>
    </citation>
    <scope>NUCLEOTIDE SEQUENCE [LARGE SCALE GENOMIC DNA]</scope>
    <source>
        <strain evidence="2">S238N-H82 / ATCC MYA-4686</strain>
    </source>
</reference>
<dbReference type="GO" id="GO:0005802">
    <property type="term" value="C:trans-Golgi network"/>
    <property type="evidence" value="ECO:0007669"/>
    <property type="project" value="TreeGrafter"/>
</dbReference>
<dbReference type="Proteomes" id="UP000001194">
    <property type="component" value="Unassembled WGS sequence"/>
</dbReference>